<dbReference type="InterPro" id="IPR044505">
    <property type="entry name" value="GlgX_Isoamylase_N_E_set"/>
</dbReference>
<dbReference type="GO" id="GO:0005975">
    <property type="term" value="P:carbohydrate metabolic process"/>
    <property type="evidence" value="ECO:0007669"/>
    <property type="project" value="InterPro"/>
</dbReference>
<keyword evidence="10 14" id="KW-0472">Membrane</keyword>
<dbReference type="GO" id="GO:0005524">
    <property type="term" value="F:ATP binding"/>
    <property type="evidence" value="ECO:0007669"/>
    <property type="project" value="UniProtKB-UniRule"/>
</dbReference>
<feature type="transmembrane region" description="Helical" evidence="14">
    <location>
        <begin position="693"/>
        <end position="716"/>
    </location>
</feature>
<feature type="binding site" evidence="12">
    <location>
        <position position="809"/>
    </location>
    <ligand>
        <name>ATP</name>
        <dbReference type="ChEBI" id="CHEBI:30616"/>
    </ligand>
</feature>
<accession>A0AAV9D2B6</accession>
<dbReference type="GO" id="GO:0004553">
    <property type="term" value="F:hydrolase activity, hydrolyzing O-glycosyl compounds"/>
    <property type="evidence" value="ECO:0007669"/>
    <property type="project" value="InterPro"/>
</dbReference>
<dbReference type="Gene3D" id="2.60.40.10">
    <property type="entry name" value="Immunoglobulins"/>
    <property type="match status" value="1"/>
</dbReference>
<comment type="caution">
    <text evidence="16">The sequence shown here is derived from an EMBL/GenBank/DDBJ whole genome shotgun (WGS) entry which is preliminary data.</text>
</comment>
<dbReference type="CDD" id="cd02856">
    <property type="entry name" value="E_set_GDE_Isoamylase_N"/>
    <property type="match status" value="1"/>
</dbReference>
<keyword evidence="4 14" id="KW-0812">Transmembrane</keyword>
<gene>
    <name evidence="16" type="primary">FER</name>
    <name evidence="16" type="ORF">QJS10_CPA16g01366</name>
</gene>
<keyword evidence="9 14" id="KW-1133">Transmembrane helix</keyword>
<dbReference type="GO" id="GO:0004674">
    <property type="term" value="F:protein serine/threonine kinase activity"/>
    <property type="evidence" value="ECO:0007669"/>
    <property type="project" value="UniProtKB-KW"/>
</dbReference>
<feature type="domain" description="Protein kinase" evidence="15">
    <location>
        <begin position="780"/>
        <end position="968"/>
    </location>
</feature>
<dbReference type="FunFam" id="2.60.120.430:FF:000003">
    <property type="entry name" value="FERONIA receptor-like kinase"/>
    <property type="match status" value="1"/>
</dbReference>
<reference evidence="16" key="2">
    <citation type="submission" date="2023-06" db="EMBL/GenBank/DDBJ databases">
        <authorList>
            <person name="Ma L."/>
            <person name="Liu K.-W."/>
            <person name="Li Z."/>
            <person name="Hsiao Y.-Y."/>
            <person name="Qi Y."/>
            <person name="Fu T."/>
            <person name="Tang G."/>
            <person name="Zhang D."/>
            <person name="Sun W.-H."/>
            <person name="Liu D.-K."/>
            <person name="Li Y."/>
            <person name="Chen G.-Z."/>
            <person name="Liu X.-D."/>
            <person name="Liao X.-Y."/>
            <person name="Jiang Y.-T."/>
            <person name="Yu X."/>
            <person name="Hao Y."/>
            <person name="Huang J."/>
            <person name="Zhao X.-W."/>
            <person name="Ke S."/>
            <person name="Chen Y.-Y."/>
            <person name="Wu W.-L."/>
            <person name="Hsu J.-L."/>
            <person name="Lin Y.-F."/>
            <person name="Huang M.-D."/>
            <person name="Li C.-Y."/>
            <person name="Huang L."/>
            <person name="Wang Z.-W."/>
            <person name="Zhao X."/>
            <person name="Zhong W.-Y."/>
            <person name="Peng D.-H."/>
            <person name="Ahmad S."/>
            <person name="Lan S."/>
            <person name="Zhang J.-S."/>
            <person name="Tsai W.-C."/>
            <person name="Van De Peer Y."/>
            <person name="Liu Z.-J."/>
        </authorList>
    </citation>
    <scope>NUCLEOTIDE SEQUENCE</scope>
    <source>
        <strain evidence="16">CP</strain>
        <tissue evidence="16">Leaves</tissue>
    </source>
</reference>
<feature type="compositionally biased region" description="Polar residues" evidence="13">
    <location>
        <begin position="952"/>
        <end position="968"/>
    </location>
</feature>
<dbReference type="Pfam" id="PF07714">
    <property type="entry name" value="PK_Tyr_Ser-Thr"/>
    <property type="match status" value="1"/>
</dbReference>
<dbReference type="InterPro" id="IPR045272">
    <property type="entry name" value="ANXUR1/2-like"/>
</dbReference>
<evidence type="ECO:0000313" key="16">
    <source>
        <dbReference type="EMBL" id="KAK1295330.1"/>
    </source>
</evidence>
<dbReference type="InterPro" id="IPR013783">
    <property type="entry name" value="Ig-like_fold"/>
</dbReference>
<dbReference type="EMBL" id="JAUJYO010000016">
    <property type="protein sequence ID" value="KAK1295330.1"/>
    <property type="molecule type" value="Genomic_DNA"/>
</dbReference>
<dbReference type="Pfam" id="PF02922">
    <property type="entry name" value="CBM_48"/>
    <property type="match status" value="1"/>
</dbReference>
<keyword evidence="5" id="KW-0732">Signal</keyword>
<dbReference type="FunFam" id="2.60.120.430:FF:000007">
    <property type="entry name" value="FERONIA receptor-like kinase"/>
    <property type="match status" value="1"/>
</dbReference>
<dbReference type="Pfam" id="PF12819">
    <property type="entry name" value="Malectin_like"/>
    <property type="match status" value="1"/>
</dbReference>
<proteinExistence type="predicted"/>
<keyword evidence="6 12" id="KW-0547">Nucleotide-binding</keyword>
<evidence type="ECO:0000256" key="8">
    <source>
        <dbReference type="ARBA" id="ARBA00022840"/>
    </source>
</evidence>
<evidence type="ECO:0000256" key="3">
    <source>
        <dbReference type="ARBA" id="ARBA00022679"/>
    </source>
</evidence>
<evidence type="ECO:0000256" key="2">
    <source>
        <dbReference type="ARBA" id="ARBA00022527"/>
    </source>
</evidence>
<dbReference type="InterPro" id="IPR017441">
    <property type="entry name" value="Protein_kinase_ATP_BS"/>
</dbReference>
<dbReference type="InterPro" id="IPR004193">
    <property type="entry name" value="Glyco_hydro_13_N"/>
</dbReference>
<keyword evidence="17" id="KW-1185">Reference proteome</keyword>
<dbReference type="InterPro" id="IPR024788">
    <property type="entry name" value="Malectin-like_Carb-bd_dom"/>
</dbReference>
<dbReference type="Gene3D" id="2.60.120.430">
    <property type="entry name" value="Galactose-binding lectin"/>
    <property type="match status" value="2"/>
</dbReference>
<keyword evidence="7 16" id="KW-0418">Kinase</keyword>
<keyword evidence="3" id="KW-0808">Transferase</keyword>
<evidence type="ECO:0000256" key="13">
    <source>
        <dbReference type="SAM" id="MobiDB-lite"/>
    </source>
</evidence>
<keyword evidence="8 12" id="KW-0067">ATP-binding</keyword>
<evidence type="ECO:0000256" key="12">
    <source>
        <dbReference type="PROSITE-ProRule" id="PRU10141"/>
    </source>
</evidence>
<evidence type="ECO:0000256" key="5">
    <source>
        <dbReference type="ARBA" id="ARBA00022729"/>
    </source>
</evidence>
<protein>
    <submittedName>
        <fullName evidence="16">Receptor-like protein kinase FERONIA</fullName>
    </submittedName>
</protein>
<dbReference type="Proteomes" id="UP001180020">
    <property type="component" value="Unassembled WGS sequence"/>
</dbReference>
<dbReference type="Gene3D" id="3.30.200.20">
    <property type="entry name" value="Phosphorylase Kinase, domain 1"/>
    <property type="match status" value="1"/>
</dbReference>
<dbReference type="PANTHER" id="PTHR34590:SF5">
    <property type="entry name" value="OS04G0586500 PROTEIN"/>
    <property type="match status" value="1"/>
</dbReference>
<feature type="transmembrane region" description="Helical" evidence="14">
    <location>
        <begin position="263"/>
        <end position="281"/>
    </location>
</feature>
<dbReference type="GO" id="GO:0016020">
    <property type="term" value="C:membrane"/>
    <property type="evidence" value="ECO:0007669"/>
    <property type="project" value="UniProtKB-SubCell"/>
</dbReference>
<evidence type="ECO:0000256" key="4">
    <source>
        <dbReference type="ARBA" id="ARBA00022692"/>
    </source>
</evidence>
<dbReference type="AlphaFoldDB" id="A0AAV9D2B6"/>
<evidence type="ECO:0000256" key="6">
    <source>
        <dbReference type="ARBA" id="ARBA00022741"/>
    </source>
</evidence>
<dbReference type="InterPro" id="IPR011009">
    <property type="entry name" value="Kinase-like_dom_sf"/>
</dbReference>
<evidence type="ECO:0000256" key="14">
    <source>
        <dbReference type="SAM" id="Phobius"/>
    </source>
</evidence>
<dbReference type="GO" id="GO:0004714">
    <property type="term" value="F:transmembrane receptor protein tyrosine kinase activity"/>
    <property type="evidence" value="ECO:0007669"/>
    <property type="project" value="InterPro"/>
</dbReference>
<dbReference type="PANTHER" id="PTHR34590">
    <property type="entry name" value="OS03G0124300 PROTEIN-RELATED"/>
    <property type="match status" value="1"/>
</dbReference>
<dbReference type="PROSITE" id="PS50011">
    <property type="entry name" value="PROTEIN_KINASE_DOM"/>
    <property type="match status" value="1"/>
</dbReference>
<reference evidence="16" key="1">
    <citation type="journal article" date="2023" name="Nat. Commun.">
        <title>Diploid and tetraploid genomes of Acorus and the evolution of monocots.</title>
        <authorList>
            <person name="Ma L."/>
            <person name="Liu K.W."/>
            <person name="Li Z."/>
            <person name="Hsiao Y.Y."/>
            <person name="Qi Y."/>
            <person name="Fu T."/>
            <person name="Tang G.D."/>
            <person name="Zhang D."/>
            <person name="Sun W.H."/>
            <person name="Liu D.K."/>
            <person name="Li Y."/>
            <person name="Chen G.Z."/>
            <person name="Liu X.D."/>
            <person name="Liao X.Y."/>
            <person name="Jiang Y.T."/>
            <person name="Yu X."/>
            <person name="Hao Y."/>
            <person name="Huang J."/>
            <person name="Zhao X.W."/>
            <person name="Ke S."/>
            <person name="Chen Y.Y."/>
            <person name="Wu W.L."/>
            <person name="Hsu J.L."/>
            <person name="Lin Y.F."/>
            <person name="Huang M.D."/>
            <person name="Li C.Y."/>
            <person name="Huang L."/>
            <person name="Wang Z.W."/>
            <person name="Zhao X."/>
            <person name="Zhong W.Y."/>
            <person name="Peng D.H."/>
            <person name="Ahmad S."/>
            <person name="Lan S."/>
            <person name="Zhang J.S."/>
            <person name="Tsai W.C."/>
            <person name="Van de Peer Y."/>
            <person name="Liu Z.J."/>
        </authorList>
    </citation>
    <scope>NUCLEOTIDE SEQUENCE</scope>
    <source>
        <strain evidence="16">CP</strain>
    </source>
</reference>
<evidence type="ECO:0000256" key="7">
    <source>
        <dbReference type="ARBA" id="ARBA00022777"/>
    </source>
</evidence>
<sequence>MSGARVLAAAPNSVDQVENQLEKPSKIEGFERKHSYLFRTEIGGQKALGRQTLELEFDSTQAPFYLSFLLFSSTDDGATVSEIRTHMKTKFVVPIGISPGYPMPLGVSFSDDGSVNFSVFSKNAESVILCLFDDSTDEPALEIDLDPYVNRTGNIWHVSMEGLGKYMYYGYRCKGSIMWNKGSRFHMRHVLLDPYATILGAFNPDKGECMSLAKCIGRLCNEPPFDWSGDVHPNLPMEKLSIYRLNVGRFTEDKSKMKTKTHVIYYLLIFNIVIAFADYVPTDSILLDCGSTTDTVDVDGRKWIGDSNTAFGLPAGGSVTATADFQDPSLPSQSPYMTARVFHSPITYRFPVSPKTRHWLRLHFYPAPYAGLVPDDAYFDVESSNGHTLLRNFSAYVTAQALTQAFIVREFSLGLIEGGVLEITFRPSDKRESGYAFVNGIEVVSMPEIYGAPAALVGFADQTVEVAGSALQTMYRLNVGGGYVGATNDTGLSRTWYDDSPYIFGAGFGVTYSADPKVKIRLPSGNSDAGYASANVYDTARSMGPDSRVNMNYNMTWLFQVDANFTYIVRLHFCELQLSKINQRVFDIYINNQTAQESADVLAWSNSRGVPVVKDYATYVPGDQLLVALHPSDATRPEYYDAILNGIELFKINDTSGNLAGPNPSPSPMLLAAEAREPEPGFKKSSRSGRAHVIGGAAGGAAAAVGIAFAICFAVYQRQRRVLGSESAGTSGWLPLYGGGNSTTTTGTSKSNASSHLSSLAVSLCRHFSIAEIKQGTRNFDESLVIGVGGFGKVYRGDIDGGTTRVAVKRSNPSSEQGVNEFQTEIEMLSKLRHRHLVSLIGLAKEQVSLADWALHCQRKGALEEIMDPFLKGKIGPECMRKFAETAEKCLSDHGIERPAMGDVLWNLEFALQLQEGFESGGGKFVEGTNAAVDDANGSVGGGSEASEESDGLNSSAVFSQLINPKGR</sequence>
<dbReference type="FunFam" id="3.30.200.20:FF:000039">
    <property type="entry name" value="receptor-like protein kinase FERONIA"/>
    <property type="match status" value="1"/>
</dbReference>
<evidence type="ECO:0000256" key="9">
    <source>
        <dbReference type="ARBA" id="ARBA00022989"/>
    </source>
</evidence>
<dbReference type="InterPro" id="IPR000719">
    <property type="entry name" value="Prot_kinase_dom"/>
</dbReference>
<keyword evidence="2" id="KW-0723">Serine/threonine-protein kinase</keyword>
<organism evidence="16 17">
    <name type="scientific">Acorus calamus</name>
    <name type="common">Sweet flag</name>
    <dbReference type="NCBI Taxonomy" id="4465"/>
    <lineage>
        <taxon>Eukaryota</taxon>
        <taxon>Viridiplantae</taxon>
        <taxon>Streptophyta</taxon>
        <taxon>Embryophyta</taxon>
        <taxon>Tracheophyta</taxon>
        <taxon>Spermatophyta</taxon>
        <taxon>Magnoliopsida</taxon>
        <taxon>Liliopsida</taxon>
        <taxon>Acoraceae</taxon>
        <taxon>Acorus</taxon>
    </lineage>
</organism>
<dbReference type="InterPro" id="IPR001245">
    <property type="entry name" value="Ser-Thr/Tyr_kinase_cat_dom"/>
</dbReference>
<feature type="region of interest" description="Disordered" evidence="13">
    <location>
        <begin position="936"/>
        <end position="968"/>
    </location>
</feature>
<dbReference type="SUPFAM" id="SSF81296">
    <property type="entry name" value="E set domains"/>
    <property type="match status" value="1"/>
</dbReference>
<name>A0AAV9D2B6_ACOCL</name>
<evidence type="ECO:0000259" key="15">
    <source>
        <dbReference type="PROSITE" id="PS50011"/>
    </source>
</evidence>
<keyword evidence="16" id="KW-0675">Receptor</keyword>
<evidence type="ECO:0000256" key="11">
    <source>
        <dbReference type="ARBA" id="ARBA00023180"/>
    </source>
</evidence>
<keyword evidence="11" id="KW-0325">Glycoprotein</keyword>
<dbReference type="InterPro" id="IPR014756">
    <property type="entry name" value="Ig_E-set"/>
</dbReference>
<dbReference type="PROSITE" id="PS00107">
    <property type="entry name" value="PROTEIN_KINASE_ATP"/>
    <property type="match status" value="1"/>
</dbReference>
<evidence type="ECO:0000313" key="17">
    <source>
        <dbReference type="Proteomes" id="UP001180020"/>
    </source>
</evidence>
<evidence type="ECO:0000256" key="1">
    <source>
        <dbReference type="ARBA" id="ARBA00004479"/>
    </source>
</evidence>
<comment type="subcellular location">
    <subcellularLocation>
        <location evidence="1">Membrane</location>
        <topology evidence="1">Single-pass type I membrane protein</topology>
    </subcellularLocation>
</comment>
<dbReference type="SUPFAM" id="SSF56112">
    <property type="entry name" value="Protein kinase-like (PK-like)"/>
    <property type="match status" value="1"/>
</dbReference>
<evidence type="ECO:0000256" key="10">
    <source>
        <dbReference type="ARBA" id="ARBA00023136"/>
    </source>
</evidence>